<feature type="region of interest" description="Disordered" evidence="1">
    <location>
        <begin position="264"/>
        <end position="302"/>
    </location>
</feature>
<dbReference type="Gene3D" id="3.40.525.10">
    <property type="entry name" value="CRAL-TRIO lipid binding domain"/>
    <property type="match status" value="1"/>
</dbReference>
<dbReference type="Proteomes" id="UP000013827">
    <property type="component" value="Unassembled WGS sequence"/>
</dbReference>
<reference evidence="4" key="1">
    <citation type="journal article" date="2013" name="Nature">
        <title>Pan genome of the phytoplankton Emiliania underpins its global distribution.</title>
        <authorList>
            <person name="Read B.A."/>
            <person name="Kegel J."/>
            <person name="Klute M.J."/>
            <person name="Kuo A."/>
            <person name="Lefebvre S.C."/>
            <person name="Maumus F."/>
            <person name="Mayer C."/>
            <person name="Miller J."/>
            <person name="Monier A."/>
            <person name="Salamov A."/>
            <person name="Young J."/>
            <person name="Aguilar M."/>
            <person name="Claverie J.M."/>
            <person name="Frickenhaus S."/>
            <person name="Gonzalez K."/>
            <person name="Herman E.K."/>
            <person name="Lin Y.C."/>
            <person name="Napier J."/>
            <person name="Ogata H."/>
            <person name="Sarno A.F."/>
            <person name="Shmutz J."/>
            <person name="Schroeder D."/>
            <person name="de Vargas C."/>
            <person name="Verret F."/>
            <person name="von Dassow P."/>
            <person name="Valentin K."/>
            <person name="Van de Peer Y."/>
            <person name="Wheeler G."/>
            <person name="Dacks J.B."/>
            <person name="Delwiche C.F."/>
            <person name="Dyhrman S.T."/>
            <person name="Glockner G."/>
            <person name="John U."/>
            <person name="Richards T."/>
            <person name="Worden A.Z."/>
            <person name="Zhang X."/>
            <person name="Grigoriev I.V."/>
            <person name="Allen A.E."/>
            <person name="Bidle K."/>
            <person name="Borodovsky M."/>
            <person name="Bowler C."/>
            <person name="Brownlee C."/>
            <person name="Cock J.M."/>
            <person name="Elias M."/>
            <person name="Gladyshev V.N."/>
            <person name="Groth M."/>
            <person name="Guda C."/>
            <person name="Hadaegh A."/>
            <person name="Iglesias-Rodriguez M.D."/>
            <person name="Jenkins J."/>
            <person name="Jones B.M."/>
            <person name="Lawson T."/>
            <person name="Leese F."/>
            <person name="Lindquist E."/>
            <person name="Lobanov A."/>
            <person name="Lomsadze A."/>
            <person name="Malik S.B."/>
            <person name="Marsh M.E."/>
            <person name="Mackinder L."/>
            <person name="Mock T."/>
            <person name="Mueller-Roeber B."/>
            <person name="Pagarete A."/>
            <person name="Parker M."/>
            <person name="Probert I."/>
            <person name="Quesneville H."/>
            <person name="Raines C."/>
            <person name="Rensing S.A."/>
            <person name="Riano-Pachon D.M."/>
            <person name="Richier S."/>
            <person name="Rokitta S."/>
            <person name="Shiraiwa Y."/>
            <person name="Soanes D.M."/>
            <person name="van der Giezen M."/>
            <person name="Wahlund T.M."/>
            <person name="Williams B."/>
            <person name="Wilson W."/>
            <person name="Wolfe G."/>
            <person name="Wurch L.L."/>
        </authorList>
    </citation>
    <scope>NUCLEOTIDE SEQUENCE</scope>
</reference>
<dbReference type="InterPro" id="IPR036273">
    <property type="entry name" value="CRAL/TRIO_N_dom_sf"/>
</dbReference>
<dbReference type="SUPFAM" id="SSF46938">
    <property type="entry name" value="CRAL/TRIO N-terminal domain"/>
    <property type="match status" value="1"/>
</dbReference>
<accession>A0A0D3KHP6</accession>
<evidence type="ECO:0008006" key="5">
    <source>
        <dbReference type="Google" id="ProtNLM"/>
    </source>
</evidence>
<dbReference type="EnsemblProtists" id="EOD35281">
    <property type="protein sequence ID" value="EOD35281"/>
    <property type="gene ID" value="EMIHUDRAFT_440981"/>
</dbReference>
<feature type="chain" id="PRO_5044291816" description="CRAL-TRIO domain-containing protein" evidence="2">
    <location>
        <begin position="23"/>
        <end position="361"/>
    </location>
</feature>
<evidence type="ECO:0000256" key="1">
    <source>
        <dbReference type="SAM" id="MobiDB-lite"/>
    </source>
</evidence>
<evidence type="ECO:0000256" key="2">
    <source>
        <dbReference type="SAM" id="SignalP"/>
    </source>
</evidence>
<dbReference type="AlphaFoldDB" id="A0A0D3KHP6"/>
<keyword evidence="4" id="KW-1185">Reference proteome</keyword>
<name>A0A0D3KHP6_EMIH1</name>
<evidence type="ECO:0000313" key="3">
    <source>
        <dbReference type="EnsemblProtists" id="EOD35281"/>
    </source>
</evidence>
<organism evidence="3 4">
    <name type="scientific">Emiliania huxleyi (strain CCMP1516)</name>
    <dbReference type="NCBI Taxonomy" id="280463"/>
    <lineage>
        <taxon>Eukaryota</taxon>
        <taxon>Haptista</taxon>
        <taxon>Haptophyta</taxon>
        <taxon>Prymnesiophyceae</taxon>
        <taxon>Isochrysidales</taxon>
        <taxon>Noelaerhabdaceae</taxon>
        <taxon>Emiliania</taxon>
    </lineage>
</organism>
<dbReference type="KEGG" id="ehx:EMIHUDRAFT_440981"/>
<dbReference type="GeneID" id="17280551"/>
<dbReference type="PaxDb" id="2903-EOD35281"/>
<evidence type="ECO:0000313" key="4">
    <source>
        <dbReference type="Proteomes" id="UP000013827"/>
    </source>
</evidence>
<dbReference type="HOGENOM" id="CLU_856436_0_0_1"/>
<proteinExistence type="predicted"/>
<keyword evidence="2" id="KW-0732">Signal</keyword>
<dbReference type="RefSeq" id="XP_005787710.1">
    <property type="nucleotide sequence ID" value="XM_005787653.1"/>
</dbReference>
<reference evidence="3" key="2">
    <citation type="submission" date="2024-10" db="UniProtKB">
        <authorList>
            <consortium name="EnsemblProtists"/>
        </authorList>
    </citation>
    <scope>IDENTIFICATION</scope>
</reference>
<feature type="signal peptide" evidence="2">
    <location>
        <begin position="1"/>
        <end position="22"/>
    </location>
</feature>
<protein>
    <recommendedName>
        <fullName evidence="5">CRAL-TRIO domain-containing protein</fullName>
    </recommendedName>
</protein>
<sequence length="361" mass="39607">MLTTLSSAACFALALPLAVARAVSDTLLSLLNSPTQPSATFALPTPLGPTSKLAAEHAAELAWLRDRLGADGAAARDSWLLRMLSSCDWDLQTALRRCEASLALRREVGYDAIAAFVRAHPAPEEWPHGEAIMRLLPRYIARTSAGVVVVAIEDCDYELALKCLSPEAVRQFWLHKLVYLLETLADRDEAAGNIDGAIYMIVDSTFTTSRQGMPLQWVARMMPGMRDAATLAGYQARARGRHLLLRLHASPSKAPLCSWQARRSRLLPPPPRPPARGQGPWLPHPAADRPGPGGGTQPHLRAQAAPRLAGRLLVSPCSLNPSFNEWRPSQHGSFVRLVISDSVYWVLRPGAVRVRHMKMRR</sequence>
<dbReference type="InterPro" id="IPR036865">
    <property type="entry name" value="CRAL-TRIO_dom_sf"/>
</dbReference>